<name>A0A929F967_LEPEC</name>
<evidence type="ECO:0000313" key="3">
    <source>
        <dbReference type="EMBL" id="MBE9067702.1"/>
    </source>
</evidence>
<dbReference type="Pfam" id="PF05860">
    <property type="entry name" value="TPS"/>
    <property type="match status" value="1"/>
</dbReference>
<dbReference type="EMBL" id="JADEXP010000113">
    <property type="protein sequence ID" value="MBE9067702.1"/>
    <property type="molecule type" value="Genomic_DNA"/>
</dbReference>
<reference evidence="3" key="1">
    <citation type="submission" date="2020-10" db="EMBL/GenBank/DDBJ databases">
        <authorList>
            <person name="Castelo-Branco R."/>
            <person name="Eusebio N."/>
            <person name="Adriana R."/>
            <person name="Vieira A."/>
            <person name="Brugerolle De Fraissinette N."/>
            <person name="Rezende De Castro R."/>
            <person name="Schneider M.P."/>
            <person name="Vasconcelos V."/>
            <person name="Leao P.N."/>
        </authorList>
    </citation>
    <scope>NUCLEOTIDE SEQUENCE</scope>
    <source>
        <strain evidence="3">LEGE 11479</strain>
    </source>
</reference>
<feature type="region of interest" description="Disordered" evidence="1">
    <location>
        <begin position="751"/>
        <end position="843"/>
    </location>
</feature>
<evidence type="ECO:0000256" key="1">
    <source>
        <dbReference type="SAM" id="MobiDB-lite"/>
    </source>
</evidence>
<evidence type="ECO:0000259" key="2">
    <source>
        <dbReference type="SMART" id="SM00912"/>
    </source>
</evidence>
<evidence type="ECO:0000313" key="4">
    <source>
        <dbReference type="Proteomes" id="UP000615026"/>
    </source>
</evidence>
<feature type="domain" description="Filamentous haemagglutinin FhaB/tRNA nuclease CdiA-like TPS" evidence="2">
    <location>
        <begin position="20"/>
        <end position="131"/>
    </location>
</feature>
<dbReference type="AlphaFoldDB" id="A0A929F967"/>
<dbReference type="NCBIfam" id="TIGR01901">
    <property type="entry name" value="adhes_NPXG"/>
    <property type="match status" value="1"/>
</dbReference>
<dbReference type="InterPro" id="IPR008638">
    <property type="entry name" value="FhaB/CdiA-like_TPS"/>
</dbReference>
<dbReference type="InterPro" id="IPR012334">
    <property type="entry name" value="Pectin_lyas_fold"/>
</dbReference>
<dbReference type="InterPro" id="IPR011050">
    <property type="entry name" value="Pectin_lyase_fold/virulence"/>
</dbReference>
<dbReference type="SMART" id="SM00912">
    <property type="entry name" value="Haemagg_act"/>
    <property type="match status" value="1"/>
</dbReference>
<sequence length="1270" mass="132585">MALIGLSLSLPAIAQPSIVPADGTQVEQNAADYSITGGQPSADGLNLFHGFDRFNLDQSEQATFVVPAGVAHVLGRISGGEASLINGQLQLVGSNADLFLLNPAGIIFGKEATLALPGDFLATTADSVLFDGGTFPALGSVDYASLVGQPTGLDFWVNAGGALVNSGNLEVAPGATLALVGSRVVNEGNLLSPGGSVTLAAVPEGHYVRLSAVGSVLAYDVAPQQLTSEIEPLDLPTLLTEPSVASATGLVVNPDGSLQLAGANIDAATGTTLSSGEVVGEAVQFLGEQVGLLDGQVVASGGGNIWVGGNQEGTGPLPNARAVYVAPTATVTADATGQGTGGNIIVWSEESSRIYGTVSARGGDQGGDGGFVETSSRGFLEVTQRPDVSAAFGNPGLWLLDPFDIEIRDNGGNNENLSAASPFTATGSVSVLDVDLLSEALSNGSVVVSTGSGGTESGNITLIDPLNYTASPGATLELLAAGNIVIEGAIAPAATATPLNLQLLADTDRQGNGVVTINGAINTAGGNLTVDGNGEQLTSAAGVSLLAGSNIQTNGGDVTLTGRHSNSPGVLVEDGVRIDTGGTGQISINGVSNTGIGVDLGDNLVTDSSLLTLDGRINNPTELAIQSAAPLVDNDVRLNAVGDIEVNYIETQAGIDITTTNFLRVTGSNAAGQSLLAPNSIRIRHGGNGQTPFVVGNASTNGTVGAIATDTSLTPVQSFSGSFSQGSISILTMGSNLTDCVDGCNDDLSDEDFSDGDLDEDNTLDDFFDDDVLDFEDSDEGTETDGELASDSSFEDGDSAEDADGEDDNGGDNEFGDDEFDDEEEEEFDDEDEEFEEDEEFGDEDVFFEILDDAEITSEELAAREQSISQEYSQYLGVRAERNLPLPEVQQKLSQVTVETGYVPGILYINFVPDTRPQAKQVLEISPENNLLELVLVTADKPPHRLLVDSTQADIQTAVAQLHRGVISQSLGRRYLRPAKRLHSSLIEPLEDILSKQGINHLAFVLPSGLRALPLAALHNGDSFLIERYSLGIMPSVGLTNIDYSDVRSAEVLAVGASTFPDQPDLPAVPLELKTIADTLWPGQFFLNESFTPEQVLANRQRGDYSILHLATHGEFRAGDPSNSYIQFWDQRVTLSQLPNLSLNDPPVDLLVLSACRTALGSREAELGFAGLAVQAGVKTAMASLWRVDDVGTAGLMTEFYAHLRDSTLRAEALRQAQLAMIRGDITVDAGELTWTGGRLTMPPALANETRLVLNHPFYWAAFTLIGSPW</sequence>
<proteinExistence type="predicted"/>
<dbReference type="SUPFAM" id="SSF51126">
    <property type="entry name" value="Pectin lyase-like"/>
    <property type="match status" value="1"/>
</dbReference>
<keyword evidence="4" id="KW-1185">Reference proteome</keyword>
<comment type="caution">
    <text evidence="3">The sequence shown here is derived from an EMBL/GenBank/DDBJ whole genome shotgun (WGS) entry which is preliminary data.</text>
</comment>
<dbReference type="Proteomes" id="UP000615026">
    <property type="component" value="Unassembled WGS sequence"/>
</dbReference>
<dbReference type="InterPro" id="IPR024983">
    <property type="entry name" value="CHAT_dom"/>
</dbReference>
<dbReference type="Gene3D" id="2.160.20.10">
    <property type="entry name" value="Single-stranded right-handed beta-helix, Pectin lyase-like"/>
    <property type="match status" value="1"/>
</dbReference>
<protein>
    <submittedName>
        <fullName evidence="3">CHAT domain-containing protein</fullName>
    </submittedName>
</protein>
<organism evidence="3 4">
    <name type="scientific">Leptolyngbya cf. ectocarpi LEGE 11479</name>
    <dbReference type="NCBI Taxonomy" id="1828722"/>
    <lineage>
        <taxon>Bacteria</taxon>
        <taxon>Bacillati</taxon>
        <taxon>Cyanobacteriota</taxon>
        <taxon>Cyanophyceae</taxon>
        <taxon>Leptolyngbyales</taxon>
        <taxon>Leptolyngbyaceae</taxon>
        <taxon>Leptolyngbya group</taxon>
        <taxon>Leptolyngbya</taxon>
    </lineage>
</organism>
<accession>A0A929F967</accession>
<gene>
    <name evidence="3" type="ORF">IQ260_13660</name>
</gene>
<dbReference type="Pfam" id="PF12770">
    <property type="entry name" value="CHAT"/>
    <property type="match status" value="1"/>
</dbReference>